<accession>A0A356LG80</accession>
<dbReference type="PANTHER" id="PTHR48073:SF2">
    <property type="entry name" value="O-SUCCINYLBENZOATE SYNTHASE"/>
    <property type="match status" value="1"/>
</dbReference>
<evidence type="ECO:0000259" key="4">
    <source>
        <dbReference type="SMART" id="SM00922"/>
    </source>
</evidence>
<dbReference type="GO" id="GO:0046872">
    <property type="term" value="F:metal ion binding"/>
    <property type="evidence" value="ECO:0007669"/>
    <property type="project" value="UniProtKB-KW"/>
</dbReference>
<dbReference type="Gene3D" id="3.20.20.120">
    <property type="entry name" value="Enolase-like C-terminal domain"/>
    <property type="match status" value="1"/>
</dbReference>
<protein>
    <recommendedName>
        <fullName evidence="4">Mandelate racemase/muconate lactonizing enzyme C-terminal domain-containing protein</fullName>
    </recommendedName>
</protein>
<evidence type="ECO:0000256" key="3">
    <source>
        <dbReference type="ARBA" id="ARBA00023235"/>
    </source>
</evidence>
<evidence type="ECO:0000313" key="6">
    <source>
        <dbReference type="Proteomes" id="UP000264036"/>
    </source>
</evidence>
<evidence type="ECO:0000313" key="5">
    <source>
        <dbReference type="EMBL" id="HBP29987.1"/>
    </source>
</evidence>
<dbReference type="SUPFAM" id="SSF51604">
    <property type="entry name" value="Enolase C-terminal domain-like"/>
    <property type="match status" value="1"/>
</dbReference>
<keyword evidence="2" id="KW-0479">Metal-binding</keyword>
<gene>
    <name evidence="5" type="ORF">DD666_11290</name>
</gene>
<organism evidence="5 6">
    <name type="scientific">Advenella kashmirensis</name>
    <dbReference type="NCBI Taxonomy" id="310575"/>
    <lineage>
        <taxon>Bacteria</taxon>
        <taxon>Pseudomonadati</taxon>
        <taxon>Pseudomonadota</taxon>
        <taxon>Betaproteobacteria</taxon>
        <taxon>Burkholderiales</taxon>
        <taxon>Alcaligenaceae</taxon>
    </lineage>
</organism>
<comment type="similarity">
    <text evidence="1">Belongs to the mandelate racemase/muconate lactonizing enzyme family.</text>
</comment>
<dbReference type="SUPFAM" id="SSF54826">
    <property type="entry name" value="Enolase N-terminal domain-like"/>
    <property type="match status" value="1"/>
</dbReference>
<feature type="domain" description="Mandelate racemase/muconate lactonizing enzyme C-terminal" evidence="4">
    <location>
        <begin position="173"/>
        <end position="269"/>
    </location>
</feature>
<sequence>MQTNPSVGTIAIIAGCPRTFISRSTLIHRNIALEIVDVKIIECTQRLKDPSWKFARALVPQLEGHILELTDDAGVTGLGYVHAIPAITTHGAGARSALDWIRPALQHRRIDSIASVMEELDLLLAFNCSVKAAVDMALHDLLGKRKGLSVATLLGGRMHDTIAQSRILAIKSPSDMAHKAELLVTAGYRQLKLKLSGDTKLDIERIAAVRNAAGAGTVLTLDPNQSYSCKQMLQAFSKMERYDIALIEQPVPASDTEGLALLTRTLPAAIEADESAQTVSDVFRLVANRQADVINLKITKLGGIRRFMQAVHICEAGNVICRVGAAFGPGLLQAMAAQAASVIKQLPYACELSEHQHLEDDPFESLPIEQGHLAVPDLPGGGISYLQK</sequence>
<proteinExistence type="inferred from homology"/>
<dbReference type="SFLD" id="SFLDS00001">
    <property type="entry name" value="Enolase"/>
    <property type="match status" value="1"/>
</dbReference>
<dbReference type="InterPro" id="IPR013342">
    <property type="entry name" value="Mandelate_racemase_C"/>
</dbReference>
<comment type="caution">
    <text evidence="5">The sequence shown here is derived from an EMBL/GenBank/DDBJ whole genome shotgun (WGS) entry which is preliminary data.</text>
</comment>
<dbReference type="Pfam" id="PF02746">
    <property type="entry name" value="MR_MLE_N"/>
    <property type="match status" value="1"/>
</dbReference>
<dbReference type="Pfam" id="PF13378">
    <property type="entry name" value="MR_MLE_C"/>
    <property type="match status" value="1"/>
</dbReference>
<dbReference type="SFLD" id="SFLDG00180">
    <property type="entry name" value="muconate_cycloisomerase"/>
    <property type="match status" value="1"/>
</dbReference>
<dbReference type="SMART" id="SM00922">
    <property type="entry name" value="MR_MLE"/>
    <property type="match status" value="1"/>
</dbReference>
<evidence type="ECO:0000256" key="1">
    <source>
        <dbReference type="ARBA" id="ARBA00008031"/>
    </source>
</evidence>
<name>A0A356LG80_9BURK</name>
<dbReference type="GO" id="GO:0006518">
    <property type="term" value="P:peptide metabolic process"/>
    <property type="evidence" value="ECO:0007669"/>
    <property type="project" value="UniProtKB-ARBA"/>
</dbReference>
<dbReference type="AlphaFoldDB" id="A0A356LG80"/>
<dbReference type="InterPro" id="IPR036849">
    <property type="entry name" value="Enolase-like_C_sf"/>
</dbReference>
<dbReference type="InterPro" id="IPR029065">
    <property type="entry name" value="Enolase_C-like"/>
</dbReference>
<reference evidence="5 6" key="1">
    <citation type="journal article" date="2018" name="Nat. Biotechnol.">
        <title>A standardized bacterial taxonomy based on genome phylogeny substantially revises the tree of life.</title>
        <authorList>
            <person name="Parks D.H."/>
            <person name="Chuvochina M."/>
            <person name="Waite D.W."/>
            <person name="Rinke C."/>
            <person name="Skarshewski A."/>
            <person name="Chaumeil P.A."/>
            <person name="Hugenholtz P."/>
        </authorList>
    </citation>
    <scope>NUCLEOTIDE SEQUENCE [LARGE SCALE GENOMIC DNA]</scope>
    <source>
        <strain evidence="5">UBA10707</strain>
    </source>
</reference>
<dbReference type="InterPro" id="IPR029017">
    <property type="entry name" value="Enolase-like_N"/>
</dbReference>
<dbReference type="PANTHER" id="PTHR48073">
    <property type="entry name" value="O-SUCCINYLBENZOATE SYNTHASE-RELATED"/>
    <property type="match status" value="1"/>
</dbReference>
<dbReference type="GO" id="GO:0016854">
    <property type="term" value="F:racemase and epimerase activity"/>
    <property type="evidence" value="ECO:0007669"/>
    <property type="project" value="UniProtKB-ARBA"/>
</dbReference>
<dbReference type="Proteomes" id="UP000264036">
    <property type="component" value="Unassembled WGS sequence"/>
</dbReference>
<keyword evidence="3" id="KW-0413">Isomerase</keyword>
<evidence type="ECO:0000256" key="2">
    <source>
        <dbReference type="ARBA" id="ARBA00022723"/>
    </source>
</evidence>
<dbReference type="EMBL" id="DOEK01000028">
    <property type="protein sequence ID" value="HBP29987.1"/>
    <property type="molecule type" value="Genomic_DNA"/>
</dbReference>
<dbReference type="InterPro" id="IPR013341">
    <property type="entry name" value="Mandelate_racemase_N_dom"/>
</dbReference>
<dbReference type="Gene3D" id="3.30.390.10">
    <property type="entry name" value="Enolase-like, N-terminal domain"/>
    <property type="match status" value="1"/>
</dbReference>